<gene>
    <name evidence="1" type="ORF">GNI_148040</name>
</gene>
<dbReference type="GeneID" id="22915167"/>
<accession>A0A023AZP9</accession>
<dbReference type="Proteomes" id="UP000019763">
    <property type="component" value="Unassembled WGS sequence"/>
</dbReference>
<dbReference type="RefSeq" id="XP_011132676.1">
    <property type="nucleotide sequence ID" value="XM_011134374.1"/>
</dbReference>
<comment type="caution">
    <text evidence="1">The sequence shown here is derived from an EMBL/GenBank/DDBJ whole genome shotgun (WGS) entry which is preliminary data.</text>
</comment>
<proteinExistence type="predicted"/>
<evidence type="ECO:0000313" key="2">
    <source>
        <dbReference type="Proteomes" id="UP000019763"/>
    </source>
</evidence>
<protein>
    <submittedName>
        <fullName evidence="1">Uncharacterized protein</fullName>
    </submittedName>
</protein>
<dbReference type="EMBL" id="AFNH02001102">
    <property type="protein sequence ID" value="EZG44361.1"/>
    <property type="molecule type" value="Genomic_DNA"/>
</dbReference>
<dbReference type="AlphaFoldDB" id="A0A023AZP9"/>
<keyword evidence="2" id="KW-1185">Reference proteome</keyword>
<evidence type="ECO:0000313" key="1">
    <source>
        <dbReference type="EMBL" id="EZG44361.1"/>
    </source>
</evidence>
<name>A0A023AZP9_GRENI</name>
<organism evidence="1 2">
    <name type="scientific">Gregarina niphandrodes</name>
    <name type="common">Septate eugregarine</name>
    <dbReference type="NCBI Taxonomy" id="110365"/>
    <lineage>
        <taxon>Eukaryota</taxon>
        <taxon>Sar</taxon>
        <taxon>Alveolata</taxon>
        <taxon>Apicomplexa</taxon>
        <taxon>Conoidasida</taxon>
        <taxon>Gregarinasina</taxon>
        <taxon>Eugregarinorida</taxon>
        <taxon>Gregarinidae</taxon>
        <taxon>Gregarina</taxon>
    </lineage>
</organism>
<dbReference type="VEuPathDB" id="CryptoDB:GNI_148040"/>
<reference evidence="1" key="1">
    <citation type="submission" date="2013-12" db="EMBL/GenBank/DDBJ databases">
        <authorList>
            <person name="Omoto C.K."/>
            <person name="Sibley D."/>
            <person name="Venepally P."/>
            <person name="Hadjithomas M."/>
            <person name="Karamycheva S."/>
            <person name="Brunk B."/>
            <person name="Roos D."/>
            <person name="Caler E."/>
            <person name="Lorenzi H."/>
        </authorList>
    </citation>
    <scope>NUCLEOTIDE SEQUENCE</scope>
</reference>
<sequence length="459" mass="51791">MRCSRAQGLSDEFEVLLAAFVDAHGRLSGTEGCEFKRVRVEFGTLEEINNNCRSPIEVTVAVPRKECGGESGTGTRVLGLFLGESFKYEALKTEDAVEREVYSQREVYDAANQGSTEETAADEPCLPESGRKEVIRQEYNWFREPNKMELTPGSIVNQSIDPRVLREFVQLVSNQIVSNIPVRSVNDELKKKLTMQLAGDRKEELLEVANEVGSHKVKRKRYYRFTVYDPCSEEDSVSIDLACVQDDKPPVISFIETLRNAICASSRVVRERPKTVLALSIGLALAGLWYKYTPWLNVETEGVLPKTLETTIMPNTNMPNMIVTNTSMPNTTMPDMVTPNTTVPHTIMPSQIIIFENNSSSALNSTKNNTVPEVDHDRHTQKYDPAVLQTAVMNDEEGKTFGKDKSVVRFDYEDDIPDQDHVEHIRLKRYGESWISDSYEIVWEDDPPCCPPSPHRSSN</sequence>